<dbReference type="Proteomes" id="UP001152614">
    <property type="component" value="Unassembled WGS sequence"/>
</dbReference>
<dbReference type="PANTHER" id="PTHR35149">
    <property type="entry name" value="SLL5132 PROTEIN"/>
    <property type="match status" value="1"/>
</dbReference>
<dbReference type="EMBL" id="JAOWLY010000010">
    <property type="protein sequence ID" value="MDG4984500.1"/>
    <property type="molecule type" value="Genomic_DNA"/>
</dbReference>
<feature type="domain" description="GmrSD restriction endonucleases N-terminal" evidence="1">
    <location>
        <begin position="14"/>
        <end position="266"/>
    </location>
</feature>
<dbReference type="RefSeq" id="WP_029343989.1">
    <property type="nucleotide sequence ID" value="NZ_CP110849.1"/>
</dbReference>
<dbReference type="AlphaFoldDB" id="A0A9X4S4W4"/>
<dbReference type="InterPro" id="IPR011089">
    <property type="entry name" value="GmrSD_C"/>
</dbReference>
<dbReference type="Pfam" id="PF03235">
    <property type="entry name" value="GmrSD_N"/>
    <property type="match status" value="1"/>
</dbReference>
<evidence type="ECO:0000313" key="4">
    <source>
        <dbReference type="Proteomes" id="UP001152614"/>
    </source>
</evidence>
<protein>
    <submittedName>
        <fullName evidence="3">DUF262 domain-containing HNH endonuclease family protein</fullName>
    </submittedName>
</protein>
<proteinExistence type="predicted"/>
<keyword evidence="3" id="KW-0378">Hydrolase</keyword>
<accession>A0A9X4S4W4</accession>
<evidence type="ECO:0000259" key="2">
    <source>
        <dbReference type="Pfam" id="PF07510"/>
    </source>
</evidence>
<comment type="caution">
    <text evidence="3">The sequence shown here is derived from an EMBL/GenBank/DDBJ whole genome shotgun (WGS) entry which is preliminary data.</text>
</comment>
<keyword evidence="3" id="KW-0540">Nuclease</keyword>
<dbReference type="PANTHER" id="PTHR35149:SF1">
    <property type="entry name" value="DUF5655 DOMAIN-CONTAINING PROTEIN"/>
    <property type="match status" value="1"/>
</dbReference>
<dbReference type="InterPro" id="IPR004919">
    <property type="entry name" value="GmrSD_N"/>
</dbReference>
<dbReference type="Pfam" id="PF07510">
    <property type="entry name" value="GmrSD_C"/>
    <property type="match status" value="1"/>
</dbReference>
<reference evidence="3" key="1">
    <citation type="submission" date="2022-10" db="EMBL/GenBank/DDBJ databases">
        <authorList>
            <person name="Turner M.S."/>
            <person name="Huang W."/>
        </authorList>
    </citation>
    <scope>NUCLEOTIDE SEQUENCE</scope>
    <source>
        <strain evidence="3">3</strain>
    </source>
</reference>
<keyword evidence="3" id="KW-0255">Endonuclease</keyword>
<organism evidence="3 4">
    <name type="scientific">Lactococcus lactis</name>
    <dbReference type="NCBI Taxonomy" id="1358"/>
    <lineage>
        <taxon>Bacteria</taxon>
        <taxon>Bacillati</taxon>
        <taxon>Bacillota</taxon>
        <taxon>Bacilli</taxon>
        <taxon>Lactobacillales</taxon>
        <taxon>Streptococcaceae</taxon>
        <taxon>Lactococcus</taxon>
    </lineage>
</organism>
<gene>
    <name evidence="3" type="ORF">OGZ51_10125</name>
</gene>
<reference evidence="3" key="2">
    <citation type="journal article" date="2023" name="Food Microbiol.">
        <title>Evaluation of the fermentation potential of lactic acid bacteria isolated from herbs, fruits and vegetables as starter cultures in nut-based milk alternatives.</title>
        <authorList>
            <person name="Huang W."/>
            <person name="Dong A."/>
            <person name="Pham H.T."/>
            <person name="Zhou C."/>
            <person name="Huo Z."/>
            <person name="Watjen A.P."/>
            <person name="Prakash S."/>
            <person name="Bang-Berthelsen C.H."/>
            <person name="Turner M.S."/>
        </authorList>
    </citation>
    <scope>NUCLEOTIDE SEQUENCE</scope>
    <source>
        <strain evidence="3">3</strain>
    </source>
</reference>
<evidence type="ECO:0000313" key="3">
    <source>
        <dbReference type="EMBL" id="MDG4984500.1"/>
    </source>
</evidence>
<feature type="domain" description="GmrSD restriction endonucleases C-terminal" evidence="2">
    <location>
        <begin position="455"/>
        <end position="574"/>
    </location>
</feature>
<dbReference type="GO" id="GO:0004519">
    <property type="term" value="F:endonuclease activity"/>
    <property type="evidence" value="ECO:0007669"/>
    <property type="project" value="UniProtKB-KW"/>
</dbReference>
<sequence length="599" mass="70037">MARNDIQPDLQNINEYFSRKEFFIPSYQRPYAWQLPQCEQLIEDIETHQDSFDPSSQDNYFFGAILIAQESGEKHDVTLIDGQQRTTTFMLLLKAILLKINDELSKLNEDSLEDAKLVDKLNELKSAIIKMLYDLPDDNIYLYKRSKYQLKDSDLKYLNESISELYAADMNTILTQEGFDVIRNSVIQIYRKQKDNRYTNYYKNFKYFYIYCKNLTNTQIRDFAEHFIKYCQVITITSFNTDQAINIFNSLNGTGVPLTPIEVIVSKATANANDRKTFELNWQDIVKKTDNSSLNLNLLITHFIFMKLAEQHGSDSRNPGVRAFFAKNKNLLNDDVRFTEQLDKLLDIVNIFDANDFGQVLNRFNGNFKPFVSSYLFFRDDTRYLNYLLKLAILLELTDFAYGNSKFKGFLERINLKYSQTDKYSNDELIEEIKEHIRDDFNKDDIEQLLKESGIPSSIVFLNEYLFCKEQDVVFNIDKSVDIEHIMPQSGLNRENIMKDAGFEGQDEFFEYAEKLGNKILLESEINRGIGDAWFRTKKENTVTSRHGYIGSKYQIAQSLVTYYKDTWTKSDIDVATDKAAKRISDYIFSDVTYDIVME</sequence>
<name>A0A9X4S4W4_9LACT</name>
<evidence type="ECO:0000259" key="1">
    <source>
        <dbReference type="Pfam" id="PF03235"/>
    </source>
</evidence>